<proteinExistence type="inferred from homology"/>
<dbReference type="PANTHER" id="PTHR43236:SF2">
    <property type="entry name" value="BLL0069 PROTEIN"/>
    <property type="match status" value="1"/>
</dbReference>
<comment type="similarity">
    <text evidence="1">Belongs to the short-chain fatty acyl-CoA assimilation regulator (ScfR) family.</text>
</comment>
<dbReference type="GO" id="GO:0003677">
    <property type="term" value="F:DNA binding"/>
    <property type="evidence" value="ECO:0007669"/>
    <property type="project" value="InterPro"/>
</dbReference>
<dbReference type="Proteomes" id="UP000274601">
    <property type="component" value="Unassembled WGS sequence"/>
</dbReference>
<dbReference type="InterPro" id="IPR001387">
    <property type="entry name" value="Cro/C1-type_HTH"/>
</dbReference>
<dbReference type="InterPro" id="IPR010359">
    <property type="entry name" value="IrrE_HExxH"/>
</dbReference>
<dbReference type="Pfam" id="PF06114">
    <property type="entry name" value="Peptidase_M78"/>
    <property type="match status" value="1"/>
</dbReference>
<feature type="domain" description="HTH cro/C1-type" evidence="2">
    <location>
        <begin position="22"/>
        <end position="76"/>
    </location>
</feature>
<dbReference type="SUPFAM" id="SSF47413">
    <property type="entry name" value="lambda repressor-like DNA-binding domains"/>
    <property type="match status" value="1"/>
</dbReference>
<keyword evidence="4" id="KW-1185">Reference proteome</keyword>
<dbReference type="Gene3D" id="1.10.260.40">
    <property type="entry name" value="lambda repressor-like DNA-binding domains"/>
    <property type="match status" value="1"/>
</dbReference>
<sequence>MTLPPDTPEFEPDWSVHPGAILQAILDERGIKQAELADRTSLTPKHINQIVKQNIGISGDVAQALEHALGLDALFWLRVDAAYQAHISREKAVSRLSEFVEWFESFDRPALVRHGIIGPKEAKESAVEKVLKFFGVATPTAFEQTWQRPRVSFRRSRAFEVVEQNTALWLRMLDLAGNAQEAAPFKVGALRALTKQLPAMTTLNVVDGFTVVRNALAEAGVRLVFVRQIAGSRMSAATWWLTADRPVIGITERQRKPDVLWFSLLHEIGHILLHPKRTTLLSLERERTEEDPAEQEADAFAENVLFPDDASDAIAKARTRDQLLMLATKLGVGPAIVAGRHGRLTGHWHIGSNLRPKITDAHVEALEELSGTRRLADLIPGKD</sequence>
<dbReference type="Pfam" id="PF01381">
    <property type="entry name" value="HTH_3"/>
    <property type="match status" value="1"/>
</dbReference>
<name>A0A495QWX3_9ACTN</name>
<dbReference type="InterPro" id="IPR052345">
    <property type="entry name" value="Rad_response_metalloprotease"/>
</dbReference>
<comment type="caution">
    <text evidence="3">The sequence shown here is derived from an EMBL/GenBank/DDBJ whole genome shotgun (WGS) entry which is preliminary data.</text>
</comment>
<dbReference type="PROSITE" id="PS50943">
    <property type="entry name" value="HTH_CROC1"/>
    <property type="match status" value="1"/>
</dbReference>
<reference evidence="3 4" key="1">
    <citation type="submission" date="2018-10" db="EMBL/GenBank/DDBJ databases">
        <title>Genomic Encyclopedia of Archaeal and Bacterial Type Strains, Phase II (KMG-II): from individual species to whole genera.</title>
        <authorList>
            <person name="Goeker M."/>
        </authorList>
    </citation>
    <scope>NUCLEOTIDE SEQUENCE [LARGE SCALE GENOMIC DNA]</scope>
    <source>
        <strain evidence="3 4">DSM 43383</strain>
    </source>
</reference>
<evidence type="ECO:0000259" key="2">
    <source>
        <dbReference type="PROSITE" id="PS50943"/>
    </source>
</evidence>
<evidence type="ECO:0000313" key="3">
    <source>
        <dbReference type="EMBL" id="RKS78638.1"/>
    </source>
</evidence>
<dbReference type="EMBL" id="RBWU01000001">
    <property type="protein sequence ID" value="RKS78638.1"/>
    <property type="molecule type" value="Genomic_DNA"/>
</dbReference>
<dbReference type="RefSeq" id="WP_170180444.1">
    <property type="nucleotide sequence ID" value="NZ_RBWU01000001.1"/>
</dbReference>
<dbReference type="SMART" id="SM00530">
    <property type="entry name" value="HTH_XRE"/>
    <property type="match status" value="1"/>
</dbReference>
<organism evidence="3 4">
    <name type="scientific">Actinomadura pelletieri DSM 43383</name>
    <dbReference type="NCBI Taxonomy" id="1120940"/>
    <lineage>
        <taxon>Bacteria</taxon>
        <taxon>Bacillati</taxon>
        <taxon>Actinomycetota</taxon>
        <taxon>Actinomycetes</taxon>
        <taxon>Streptosporangiales</taxon>
        <taxon>Thermomonosporaceae</taxon>
        <taxon>Actinomadura</taxon>
    </lineage>
</organism>
<protein>
    <submittedName>
        <fullName evidence="3">Addiction module HigA family antidote</fullName>
    </submittedName>
</protein>
<evidence type="ECO:0000313" key="4">
    <source>
        <dbReference type="Proteomes" id="UP000274601"/>
    </source>
</evidence>
<dbReference type="InterPro" id="IPR010982">
    <property type="entry name" value="Lambda_DNA-bd_dom_sf"/>
</dbReference>
<dbReference type="CDD" id="cd00093">
    <property type="entry name" value="HTH_XRE"/>
    <property type="match status" value="1"/>
</dbReference>
<dbReference type="PANTHER" id="PTHR43236">
    <property type="entry name" value="ANTITOXIN HIGA1"/>
    <property type="match status" value="1"/>
</dbReference>
<gene>
    <name evidence="3" type="ORF">BZB76_0055</name>
</gene>
<dbReference type="AlphaFoldDB" id="A0A495QWX3"/>
<accession>A0A495QWX3</accession>
<dbReference type="Gene3D" id="1.10.10.2910">
    <property type="match status" value="1"/>
</dbReference>
<evidence type="ECO:0000256" key="1">
    <source>
        <dbReference type="ARBA" id="ARBA00007227"/>
    </source>
</evidence>